<evidence type="ECO:0000259" key="2">
    <source>
        <dbReference type="Pfam" id="PF05378"/>
    </source>
</evidence>
<dbReference type="OrthoDB" id="7314499at2"/>
<dbReference type="Proteomes" id="UP000245048">
    <property type="component" value="Unassembled WGS sequence"/>
</dbReference>
<dbReference type="GO" id="GO:0005829">
    <property type="term" value="C:cytosol"/>
    <property type="evidence" value="ECO:0007669"/>
    <property type="project" value="TreeGrafter"/>
</dbReference>
<organism evidence="4 5">
    <name type="scientific">Teichococcus aestuarii</name>
    <dbReference type="NCBI Taxonomy" id="568898"/>
    <lineage>
        <taxon>Bacteria</taxon>
        <taxon>Pseudomonadati</taxon>
        <taxon>Pseudomonadota</taxon>
        <taxon>Alphaproteobacteria</taxon>
        <taxon>Acetobacterales</taxon>
        <taxon>Roseomonadaceae</taxon>
        <taxon>Roseomonas</taxon>
    </lineage>
</organism>
<proteinExistence type="predicted"/>
<evidence type="ECO:0000259" key="1">
    <source>
        <dbReference type="Pfam" id="PF01968"/>
    </source>
</evidence>
<gene>
    <name evidence="4" type="ORF">CR165_10915</name>
</gene>
<dbReference type="InterPro" id="IPR002821">
    <property type="entry name" value="Hydantoinase_A"/>
</dbReference>
<feature type="domain" description="Acetophenone carboxylase-like C-terminal" evidence="3">
    <location>
        <begin position="528"/>
        <end position="687"/>
    </location>
</feature>
<dbReference type="PANTHER" id="PTHR11365:SF23">
    <property type="entry name" value="HYPOTHETICAL 5-OXOPROLINASE (EUROFUNG)-RELATED"/>
    <property type="match status" value="1"/>
</dbReference>
<dbReference type="GO" id="GO:0006749">
    <property type="term" value="P:glutathione metabolic process"/>
    <property type="evidence" value="ECO:0007669"/>
    <property type="project" value="TreeGrafter"/>
</dbReference>
<evidence type="ECO:0000259" key="3">
    <source>
        <dbReference type="Pfam" id="PF19278"/>
    </source>
</evidence>
<evidence type="ECO:0000313" key="4">
    <source>
        <dbReference type="EMBL" id="PWC28631.1"/>
    </source>
</evidence>
<comment type="caution">
    <text evidence="4">The sequence shown here is derived from an EMBL/GenBank/DDBJ whole genome shotgun (WGS) entry which is preliminary data.</text>
</comment>
<keyword evidence="5" id="KW-1185">Reference proteome</keyword>
<dbReference type="InterPro" id="IPR049517">
    <property type="entry name" value="ACX-like_C"/>
</dbReference>
<dbReference type="InterPro" id="IPR008040">
    <property type="entry name" value="Hydant_A_N"/>
</dbReference>
<dbReference type="EMBL" id="PDOA01000006">
    <property type="protein sequence ID" value="PWC28631.1"/>
    <property type="molecule type" value="Genomic_DNA"/>
</dbReference>
<dbReference type="Pfam" id="PF19278">
    <property type="entry name" value="Hydant_A_C"/>
    <property type="match status" value="1"/>
</dbReference>
<sequence length="696" mass="71325">MAAPPDPAQTRPGIRTEADLAWRVGVDIGGTFADFVALDTGSGRLTTLKVLTTPQQPGQDVAAGLRRLAGEGLEPAGVERFVHGTTVGVNTIIQRRGARLALFTTAGFTDMLELARLRMPDTYSLFCERPEPLVPREHVFPIAERMDAEGRTVTPPDRASVAAALAGARAAGCEGIVVSLLHAWRNAAHEEAVAAMLAELAPELFVFRGSEVWPAIREYERTTTTVLNAYVHPRIDAYLERVEAQLAAAGIAAPLLLTTSAGGTMTARRGRRDCVGMLLSGTASGVVGAGVVARAAGLPAVLTLDVGGTSADVALLSDGAPAFGTGHAVGEFPLAIPTVAVVSSGQGGGSIAWLDAQGVLQVGPESAGSTPGPACFGRGGERCTVTDAALLCGILGQGALGFGAIAPQADLAEVAIAPIAARLGTDAATAAEGVLQVAISGMLVEIDKLLARAGMHASELTLMPFGGAGPMLGALLAEAAGIRRVLVPPAPGTLCALGALAADLRRDTMRTVLLPLEDATWPRLGAVFTALSAEAGTALAEMSGTGEAEVTLAADLRYRGQSYELTVPVPVRFRDGGSAGEMAALFHAAHAESFGHADAAAPVEVVSLRAAARRPAPPLPMPRHPARPRAAAPEAPITLRLGGSWQQAGLYRRDALSPGAHFTGPAVVTQADCTVLVPAGWNAATDALGNLVMEQP</sequence>
<protein>
    <submittedName>
        <fullName evidence="4">Hydantoinase</fullName>
    </submittedName>
</protein>
<feature type="domain" description="Hydantoinase A/oxoprolinase" evidence="1">
    <location>
        <begin position="221"/>
        <end position="507"/>
    </location>
</feature>
<feature type="domain" description="Hydantoinase/oxoprolinase N-terminal" evidence="2">
    <location>
        <begin position="23"/>
        <end position="199"/>
    </location>
</feature>
<dbReference type="AlphaFoldDB" id="A0A2U1V444"/>
<dbReference type="PANTHER" id="PTHR11365">
    <property type="entry name" value="5-OXOPROLINASE RELATED"/>
    <property type="match status" value="1"/>
</dbReference>
<dbReference type="Pfam" id="PF05378">
    <property type="entry name" value="Hydant_A_N"/>
    <property type="match status" value="1"/>
</dbReference>
<evidence type="ECO:0000313" key="5">
    <source>
        <dbReference type="Proteomes" id="UP000245048"/>
    </source>
</evidence>
<accession>A0A2U1V444</accession>
<name>A0A2U1V444_9PROT</name>
<dbReference type="Pfam" id="PF01968">
    <property type="entry name" value="Hydantoinase_A"/>
    <property type="match status" value="1"/>
</dbReference>
<dbReference type="GO" id="GO:0017168">
    <property type="term" value="F:5-oxoprolinase (ATP-hydrolyzing) activity"/>
    <property type="evidence" value="ECO:0007669"/>
    <property type="project" value="TreeGrafter"/>
</dbReference>
<reference evidence="5" key="1">
    <citation type="submission" date="2017-10" db="EMBL/GenBank/DDBJ databases">
        <authorList>
            <person name="Toshchakov S.V."/>
            <person name="Goeva M.A."/>
        </authorList>
    </citation>
    <scope>NUCLEOTIDE SEQUENCE [LARGE SCALE GENOMIC DNA]</scope>
    <source>
        <strain evidence="5">JR1/69-1-13</strain>
    </source>
</reference>
<dbReference type="InterPro" id="IPR045079">
    <property type="entry name" value="Oxoprolinase-like"/>
</dbReference>